<reference evidence="1" key="2">
    <citation type="journal article" date="2015" name="Fish Shellfish Immunol.">
        <title>Early steps in the European eel (Anguilla anguilla)-Vibrio vulnificus interaction in the gills: Role of the RtxA13 toxin.</title>
        <authorList>
            <person name="Callol A."/>
            <person name="Pajuelo D."/>
            <person name="Ebbesson L."/>
            <person name="Teles M."/>
            <person name="MacKenzie S."/>
            <person name="Amaro C."/>
        </authorList>
    </citation>
    <scope>NUCLEOTIDE SEQUENCE</scope>
</reference>
<dbReference type="AlphaFoldDB" id="A0A0E9WCF6"/>
<sequence>MASSFLALEASPLTLNVSYLFTCRINSSAGQNNVFPFWTWNLFLVYTCSRECSLAVEGLLQGALPC</sequence>
<evidence type="ECO:0000313" key="1">
    <source>
        <dbReference type="EMBL" id="JAH87173.1"/>
    </source>
</evidence>
<protein>
    <submittedName>
        <fullName evidence="1">Uncharacterized protein</fullName>
    </submittedName>
</protein>
<proteinExistence type="predicted"/>
<reference evidence="1" key="1">
    <citation type="submission" date="2014-11" db="EMBL/GenBank/DDBJ databases">
        <authorList>
            <person name="Amaro Gonzalez C."/>
        </authorList>
    </citation>
    <scope>NUCLEOTIDE SEQUENCE</scope>
</reference>
<accession>A0A0E9WCF6</accession>
<name>A0A0E9WCF6_ANGAN</name>
<dbReference type="EMBL" id="GBXM01021404">
    <property type="protein sequence ID" value="JAH87173.1"/>
    <property type="molecule type" value="Transcribed_RNA"/>
</dbReference>
<organism evidence="1">
    <name type="scientific">Anguilla anguilla</name>
    <name type="common">European freshwater eel</name>
    <name type="synonym">Muraena anguilla</name>
    <dbReference type="NCBI Taxonomy" id="7936"/>
    <lineage>
        <taxon>Eukaryota</taxon>
        <taxon>Metazoa</taxon>
        <taxon>Chordata</taxon>
        <taxon>Craniata</taxon>
        <taxon>Vertebrata</taxon>
        <taxon>Euteleostomi</taxon>
        <taxon>Actinopterygii</taxon>
        <taxon>Neopterygii</taxon>
        <taxon>Teleostei</taxon>
        <taxon>Anguilliformes</taxon>
        <taxon>Anguillidae</taxon>
        <taxon>Anguilla</taxon>
    </lineage>
</organism>